<keyword evidence="2 5" id="KW-0812">Transmembrane</keyword>
<organism evidence="6 7">
    <name type="scientific">Dillenia turbinata</name>
    <dbReference type="NCBI Taxonomy" id="194707"/>
    <lineage>
        <taxon>Eukaryota</taxon>
        <taxon>Viridiplantae</taxon>
        <taxon>Streptophyta</taxon>
        <taxon>Embryophyta</taxon>
        <taxon>Tracheophyta</taxon>
        <taxon>Spermatophyta</taxon>
        <taxon>Magnoliopsida</taxon>
        <taxon>eudicotyledons</taxon>
        <taxon>Gunneridae</taxon>
        <taxon>Pentapetalae</taxon>
        <taxon>Dilleniales</taxon>
        <taxon>Dilleniaceae</taxon>
        <taxon>Dillenia</taxon>
    </lineage>
</organism>
<evidence type="ECO:0000256" key="1">
    <source>
        <dbReference type="ARBA" id="ARBA00004141"/>
    </source>
</evidence>
<accession>A0AAN8UNU4</accession>
<keyword evidence="7" id="KW-1185">Reference proteome</keyword>
<evidence type="ECO:0000313" key="6">
    <source>
        <dbReference type="EMBL" id="KAK6919045.1"/>
    </source>
</evidence>
<evidence type="ECO:0000256" key="3">
    <source>
        <dbReference type="ARBA" id="ARBA00022989"/>
    </source>
</evidence>
<comment type="caution">
    <text evidence="6">The sequence shown here is derived from an EMBL/GenBank/DDBJ whole genome shotgun (WGS) entry which is preliminary data.</text>
</comment>
<comment type="subcellular location">
    <subcellularLocation>
        <location evidence="1">Membrane</location>
        <topology evidence="1">Multi-pass membrane protein</topology>
    </subcellularLocation>
</comment>
<protein>
    <submittedName>
        <fullName evidence="6">Tetraspanin/Peripherin</fullName>
    </submittedName>
</protein>
<feature type="transmembrane region" description="Helical" evidence="5">
    <location>
        <begin position="12"/>
        <end position="35"/>
    </location>
</feature>
<evidence type="ECO:0000256" key="2">
    <source>
        <dbReference type="ARBA" id="ARBA00022692"/>
    </source>
</evidence>
<gene>
    <name evidence="6" type="ORF">RJ641_017467</name>
</gene>
<reference evidence="6 7" key="1">
    <citation type="submission" date="2023-12" db="EMBL/GenBank/DDBJ databases">
        <title>A high-quality genome assembly for Dillenia turbinata (Dilleniales).</title>
        <authorList>
            <person name="Chanderbali A."/>
        </authorList>
    </citation>
    <scope>NUCLEOTIDE SEQUENCE [LARGE SCALE GENOMIC DNA]</scope>
    <source>
        <strain evidence="6">LSX21</strain>
        <tissue evidence="6">Leaf</tissue>
    </source>
</reference>
<dbReference type="Proteomes" id="UP001370490">
    <property type="component" value="Unassembled WGS sequence"/>
</dbReference>
<evidence type="ECO:0000256" key="4">
    <source>
        <dbReference type="ARBA" id="ARBA00023136"/>
    </source>
</evidence>
<keyword evidence="3 5" id="KW-1133">Transmembrane helix</keyword>
<feature type="transmembrane region" description="Helical" evidence="5">
    <location>
        <begin position="55"/>
        <end position="76"/>
    </location>
</feature>
<feature type="transmembrane region" description="Helical" evidence="5">
    <location>
        <begin position="143"/>
        <end position="162"/>
    </location>
</feature>
<dbReference type="GO" id="GO:0016020">
    <property type="term" value="C:membrane"/>
    <property type="evidence" value="ECO:0007669"/>
    <property type="project" value="UniProtKB-SubCell"/>
</dbReference>
<dbReference type="AlphaFoldDB" id="A0AAN8UNU4"/>
<proteinExistence type="predicted"/>
<keyword evidence="4 5" id="KW-0472">Membrane</keyword>
<dbReference type="EMBL" id="JBAMMX010000022">
    <property type="protein sequence ID" value="KAK6919045.1"/>
    <property type="molecule type" value="Genomic_DNA"/>
</dbReference>
<feature type="non-terminal residue" evidence="6">
    <location>
        <position position="229"/>
    </location>
</feature>
<dbReference type="InterPro" id="IPR018499">
    <property type="entry name" value="Tetraspanin/Peripherin"/>
</dbReference>
<sequence>MASIVRSFIQSVLKFVNSLIGMVGMAMILYALWMLRVWERHIDDHPFVPASDAPVPWFIYTFLGIGVTLCAITCSGHMAAETANGCCLYFYMLFVIVLLMLEAAMTVDVFLNHNWEEDFPVDPTGNFKEFKKFIKSNFEICKWIGLSIVSIQGLSLLLAMVLKALGPHRYYDSDDNYDSSRLPLLRNPVHPPPHVVADTMYLKSGNAWSPRINDKVGPHNLILSCALWQ</sequence>
<name>A0AAN8UNU4_9MAGN</name>
<dbReference type="Pfam" id="PF00335">
    <property type="entry name" value="Tetraspanin"/>
    <property type="match status" value="1"/>
</dbReference>
<feature type="transmembrane region" description="Helical" evidence="5">
    <location>
        <begin position="88"/>
        <end position="111"/>
    </location>
</feature>
<evidence type="ECO:0000313" key="7">
    <source>
        <dbReference type="Proteomes" id="UP001370490"/>
    </source>
</evidence>
<evidence type="ECO:0000256" key="5">
    <source>
        <dbReference type="SAM" id="Phobius"/>
    </source>
</evidence>